<organism evidence="3 4">
    <name type="scientific">Algisphaera agarilytica</name>
    <dbReference type="NCBI Taxonomy" id="1385975"/>
    <lineage>
        <taxon>Bacteria</taxon>
        <taxon>Pseudomonadati</taxon>
        <taxon>Planctomycetota</taxon>
        <taxon>Phycisphaerae</taxon>
        <taxon>Phycisphaerales</taxon>
        <taxon>Phycisphaeraceae</taxon>
        <taxon>Algisphaera</taxon>
    </lineage>
</organism>
<accession>A0A7X0LKI8</accession>
<reference evidence="3 4" key="1">
    <citation type="submission" date="2020-08" db="EMBL/GenBank/DDBJ databases">
        <title>Genomic Encyclopedia of Type Strains, Phase IV (KMG-IV): sequencing the most valuable type-strain genomes for metagenomic binning, comparative biology and taxonomic classification.</title>
        <authorList>
            <person name="Goeker M."/>
        </authorList>
    </citation>
    <scope>NUCLEOTIDE SEQUENCE [LARGE SCALE GENOMIC DNA]</scope>
    <source>
        <strain evidence="3 4">DSM 103725</strain>
    </source>
</reference>
<sequence>MKREDEHLQVIACGTDVDADDKLLRQGVALEGVLGVLHRLDLPPADDATTEKLIASQLEVMIPGQADHVRWGWQRTAEAEPALVYTVARRRLEAHDHSDDEPDLGLITTPELALHELFSSAAGDRDRQSLSVVAWNARHVHLIRYRDGHLIGLDTAELERDSSVEQVAELIARSFDNDSGESSAATSTFTLIGPGVVSSEVVSVFESKIEVTYRRVDGLLDLQGLGEATFDRLVAVGTAIAALHPEQAINLAEDQGRGDTHAGDRPTPRRWAVAIVALLAAVTLLVVSDFKRAERITRAVDEAELDASKLKELNTDLSVARFLETTGPSFLAILDEFSHQTEGFMIDEMRYERNGLFTVQATGRSSDQVNQLAAKLSEMKTLSSVRIRSQAAKDRDKVEYTLVAVPAEQYAAPFAPPRHKPKDSAEASAESKGGKANQKGGGA</sequence>
<protein>
    <submittedName>
        <fullName evidence="3">Uncharacterized protein</fullName>
    </submittedName>
</protein>
<evidence type="ECO:0000256" key="1">
    <source>
        <dbReference type="SAM" id="MobiDB-lite"/>
    </source>
</evidence>
<dbReference type="EMBL" id="JACHGY010000001">
    <property type="protein sequence ID" value="MBB6429899.1"/>
    <property type="molecule type" value="Genomic_DNA"/>
</dbReference>
<dbReference type="Proteomes" id="UP000541810">
    <property type="component" value="Unassembled WGS sequence"/>
</dbReference>
<feature type="region of interest" description="Disordered" evidence="1">
    <location>
        <begin position="411"/>
        <end position="443"/>
    </location>
</feature>
<evidence type="ECO:0000256" key="2">
    <source>
        <dbReference type="SAM" id="Phobius"/>
    </source>
</evidence>
<keyword evidence="2" id="KW-0472">Membrane</keyword>
<keyword evidence="4" id="KW-1185">Reference proteome</keyword>
<keyword evidence="2" id="KW-1133">Transmembrane helix</keyword>
<comment type="caution">
    <text evidence="3">The sequence shown here is derived from an EMBL/GenBank/DDBJ whole genome shotgun (WGS) entry which is preliminary data.</text>
</comment>
<keyword evidence="2" id="KW-0812">Transmembrane</keyword>
<gene>
    <name evidence="3" type="ORF">HNQ40_001705</name>
</gene>
<feature type="compositionally biased region" description="Low complexity" evidence="1">
    <location>
        <begin position="434"/>
        <end position="443"/>
    </location>
</feature>
<name>A0A7X0LKI8_9BACT</name>
<proteinExistence type="predicted"/>
<evidence type="ECO:0000313" key="4">
    <source>
        <dbReference type="Proteomes" id="UP000541810"/>
    </source>
</evidence>
<dbReference type="AlphaFoldDB" id="A0A7X0LKI8"/>
<feature type="transmembrane region" description="Helical" evidence="2">
    <location>
        <begin position="271"/>
        <end position="288"/>
    </location>
</feature>
<evidence type="ECO:0000313" key="3">
    <source>
        <dbReference type="EMBL" id="MBB6429899.1"/>
    </source>
</evidence>